<dbReference type="InterPro" id="IPR038157">
    <property type="entry name" value="FeoA_core_dom"/>
</dbReference>
<protein>
    <submittedName>
        <fullName evidence="9">Mn-dependent transcriptional regulator</fullName>
    </submittedName>
</protein>
<evidence type="ECO:0000256" key="3">
    <source>
        <dbReference type="ARBA" id="ARBA00011738"/>
    </source>
</evidence>
<dbReference type="InterPro" id="IPR036390">
    <property type="entry name" value="WH_DNA-bd_sf"/>
</dbReference>
<keyword evidence="5" id="KW-0805">Transcription regulation</keyword>
<keyword evidence="6" id="KW-0238">DNA-binding</keyword>
<dbReference type="EMBL" id="ALJD01000003">
    <property type="protein sequence ID" value="EJN60821.1"/>
    <property type="molecule type" value="Genomic_DNA"/>
</dbReference>
<dbReference type="PATRIC" id="fig|1210908.3.peg.1365"/>
<dbReference type="Pfam" id="PF04023">
    <property type="entry name" value="FeoA"/>
    <property type="match status" value="1"/>
</dbReference>
<dbReference type="eggNOG" id="arCOG02099">
    <property type="taxonomic scope" value="Archaea"/>
</dbReference>
<comment type="similarity">
    <text evidence="2">Belongs to the DtxR/MntR family.</text>
</comment>
<accession>J3JHA7</accession>
<comment type="subcellular location">
    <subcellularLocation>
        <location evidence="1">Cytoplasm</location>
    </subcellularLocation>
</comment>
<dbReference type="GO" id="GO:0003677">
    <property type="term" value="F:DNA binding"/>
    <property type="evidence" value="ECO:0007669"/>
    <property type="project" value="UniProtKB-KW"/>
</dbReference>
<dbReference type="Pfam" id="PF02742">
    <property type="entry name" value="Fe_dep_repr_C"/>
    <property type="match status" value="1"/>
</dbReference>
<dbReference type="Pfam" id="PF01325">
    <property type="entry name" value="Fe_dep_repress"/>
    <property type="match status" value="1"/>
</dbReference>
<dbReference type="AlphaFoldDB" id="J3JHA7"/>
<keyword evidence="7" id="KW-0804">Transcription</keyword>
<dbReference type="PROSITE" id="PS50944">
    <property type="entry name" value="HTH_DTXR"/>
    <property type="match status" value="1"/>
</dbReference>
<dbReference type="InterPro" id="IPR036421">
    <property type="entry name" value="Fe_dep_repressor_sf"/>
</dbReference>
<feature type="domain" description="HTH dtxR-type" evidence="8">
    <location>
        <begin position="6"/>
        <end position="68"/>
    </location>
</feature>
<evidence type="ECO:0000256" key="4">
    <source>
        <dbReference type="ARBA" id="ARBA00023004"/>
    </source>
</evidence>
<sequence length="225" mass="24384">MSTLTLTPSMEDALRHIYRLAETGDGWVSNTAVATQLDVTRATVSSTFDALATRGLVEREAYRPVRLTEAGETAALDVVRRHRLVETLLVEMFDYAMSEVDVEADRLEHHLSDRLCREIERTLGMPSADPHGDPIPDAALDVEHGDLIPLFDVDEAAVVEVVRILLRDDETLDELVSVGIEPSAVLTLTERTPLGTVVVTVSGTDQQTTLPEAVASAILVESGGG</sequence>
<evidence type="ECO:0000256" key="7">
    <source>
        <dbReference type="ARBA" id="ARBA00023163"/>
    </source>
</evidence>
<organism evidence="9 10">
    <name type="scientific">Halogranum salarium B-1</name>
    <dbReference type="NCBI Taxonomy" id="1210908"/>
    <lineage>
        <taxon>Archaea</taxon>
        <taxon>Methanobacteriati</taxon>
        <taxon>Methanobacteriota</taxon>
        <taxon>Stenosarchaea group</taxon>
        <taxon>Halobacteria</taxon>
        <taxon>Halobacteriales</taxon>
        <taxon>Haloferacaceae</taxon>
    </lineage>
</organism>
<dbReference type="InterPro" id="IPR022687">
    <property type="entry name" value="HTH_DTXR"/>
</dbReference>
<evidence type="ECO:0000313" key="9">
    <source>
        <dbReference type="EMBL" id="EJN60821.1"/>
    </source>
</evidence>
<gene>
    <name evidence="9" type="ORF">HSB1_14240</name>
</gene>
<evidence type="ECO:0000313" key="10">
    <source>
        <dbReference type="Proteomes" id="UP000007813"/>
    </source>
</evidence>
<dbReference type="PANTHER" id="PTHR33238">
    <property type="entry name" value="IRON (METAL) DEPENDENT REPRESSOR, DTXR FAMILY"/>
    <property type="match status" value="1"/>
</dbReference>
<dbReference type="Proteomes" id="UP000007813">
    <property type="component" value="Unassembled WGS sequence"/>
</dbReference>
<dbReference type="Gene3D" id="2.30.30.90">
    <property type="match status" value="1"/>
</dbReference>
<dbReference type="SMART" id="SM00529">
    <property type="entry name" value="HTH_DTXR"/>
    <property type="match status" value="1"/>
</dbReference>
<dbReference type="GO" id="GO:0046914">
    <property type="term" value="F:transition metal ion binding"/>
    <property type="evidence" value="ECO:0007669"/>
    <property type="project" value="InterPro"/>
</dbReference>
<dbReference type="InterPro" id="IPR007167">
    <property type="entry name" value="Fe-transptr_FeoA-like"/>
</dbReference>
<dbReference type="PANTHER" id="PTHR33238:SF7">
    <property type="entry name" value="IRON-DEPENDENT TRANSCRIPTIONAL REGULATOR"/>
    <property type="match status" value="1"/>
</dbReference>
<evidence type="ECO:0000256" key="1">
    <source>
        <dbReference type="ARBA" id="ARBA00004496"/>
    </source>
</evidence>
<dbReference type="GO" id="GO:0003700">
    <property type="term" value="F:DNA-binding transcription factor activity"/>
    <property type="evidence" value="ECO:0007669"/>
    <property type="project" value="InterPro"/>
</dbReference>
<dbReference type="InterPro" id="IPR022689">
    <property type="entry name" value="Iron_dep_repressor"/>
</dbReference>
<dbReference type="SMART" id="SM00899">
    <property type="entry name" value="FeoA"/>
    <property type="match status" value="1"/>
</dbReference>
<proteinExistence type="inferred from homology"/>
<dbReference type="InterPro" id="IPR036388">
    <property type="entry name" value="WH-like_DNA-bd_sf"/>
</dbReference>
<evidence type="ECO:0000256" key="6">
    <source>
        <dbReference type="ARBA" id="ARBA00023125"/>
    </source>
</evidence>
<reference evidence="9 10" key="1">
    <citation type="journal article" date="2012" name="J. Bacteriol.">
        <title>Draft Genome Sequence of the Extremely Halophilic Archaeon Halogranum salarium B-1T.</title>
        <authorList>
            <person name="Kim K.K."/>
            <person name="Lee K.C."/>
            <person name="Lee J.S."/>
        </authorList>
    </citation>
    <scope>NUCLEOTIDE SEQUENCE [LARGE SCALE GENOMIC DNA]</scope>
    <source>
        <strain evidence="9 10">B-1</strain>
    </source>
</reference>
<comment type="subunit">
    <text evidence="3">Homodimer.</text>
</comment>
<name>J3JHA7_9EURY</name>
<evidence type="ECO:0000256" key="5">
    <source>
        <dbReference type="ARBA" id="ARBA00023015"/>
    </source>
</evidence>
<dbReference type="SUPFAM" id="SSF47979">
    <property type="entry name" value="Iron-dependent repressor protein, dimerization domain"/>
    <property type="match status" value="1"/>
</dbReference>
<dbReference type="InterPro" id="IPR008988">
    <property type="entry name" value="Transcriptional_repressor_C"/>
</dbReference>
<dbReference type="GO" id="GO:0046983">
    <property type="term" value="F:protein dimerization activity"/>
    <property type="evidence" value="ECO:0007669"/>
    <property type="project" value="InterPro"/>
</dbReference>
<evidence type="ECO:0000256" key="2">
    <source>
        <dbReference type="ARBA" id="ARBA00007871"/>
    </source>
</evidence>
<dbReference type="InterPro" id="IPR001367">
    <property type="entry name" value="Fe_dep_repressor"/>
</dbReference>
<comment type="caution">
    <text evidence="9">The sequence shown here is derived from an EMBL/GenBank/DDBJ whole genome shotgun (WGS) entry which is preliminary data.</text>
</comment>
<dbReference type="SUPFAM" id="SSF46785">
    <property type="entry name" value="Winged helix' DNA-binding domain"/>
    <property type="match status" value="1"/>
</dbReference>
<dbReference type="Gene3D" id="1.10.10.10">
    <property type="entry name" value="Winged helix-like DNA-binding domain superfamily/Winged helix DNA-binding domain"/>
    <property type="match status" value="1"/>
</dbReference>
<dbReference type="InterPro" id="IPR050536">
    <property type="entry name" value="DtxR_MntR_Metal-Reg"/>
</dbReference>
<keyword evidence="4" id="KW-0408">Iron</keyword>
<dbReference type="SUPFAM" id="SSF50037">
    <property type="entry name" value="C-terminal domain of transcriptional repressors"/>
    <property type="match status" value="1"/>
</dbReference>
<dbReference type="GO" id="GO:0005737">
    <property type="term" value="C:cytoplasm"/>
    <property type="evidence" value="ECO:0007669"/>
    <property type="project" value="UniProtKB-SubCell"/>
</dbReference>
<evidence type="ECO:0000259" key="8">
    <source>
        <dbReference type="PROSITE" id="PS50944"/>
    </source>
</evidence>